<feature type="domain" description="RRM" evidence="2">
    <location>
        <begin position="3"/>
        <end position="33"/>
    </location>
</feature>
<dbReference type="GO" id="GO:0003723">
    <property type="term" value="F:RNA binding"/>
    <property type="evidence" value="ECO:0007669"/>
    <property type="project" value="InterPro"/>
</dbReference>
<dbReference type="Proteomes" id="UP000242180">
    <property type="component" value="Unassembled WGS sequence"/>
</dbReference>
<gene>
    <name evidence="3" type="ORF">BCR43DRAFT_486314</name>
</gene>
<sequence length="141" mass="16670">MSASYAFVEYDDPRDAEDAFHELQGRRFDGFPITIETSFRHRSELDQIISMPWARNCPSRRWRYGHDRSRSPPRRGHHRSLSPYRRRSLSPSVRRRTSPRSDRSPPDRRRSFSRSPPPARRHRSPLPRSRSPSPARARPSP</sequence>
<comment type="caution">
    <text evidence="3">The sequence shown here is derived from an EMBL/GenBank/DDBJ whole genome shotgun (WGS) entry which is preliminary data.</text>
</comment>
<dbReference type="EMBL" id="MCGN01000002">
    <property type="protein sequence ID" value="ORZ01067.1"/>
    <property type="molecule type" value="Genomic_DNA"/>
</dbReference>
<evidence type="ECO:0000259" key="2">
    <source>
        <dbReference type="Pfam" id="PF00076"/>
    </source>
</evidence>
<name>A0A1X2HNY7_SYNRA</name>
<dbReference type="Gene3D" id="3.30.70.330">
    <property type="match status" value="1"/>
</dbReference>
<keyword evidence="4" id="KW-1185">Reference proteome</keyword>
<dbReference type="AlphaFoldDB" id="A0A1X2HNY7"/>
<dbReference type="CDD" id="cd00590">
    <property type="entry name" value="RRM_SF"/>
    <property type="match status" value="1"/>
</dbReference>
<reference evidence="3 4" key="1">
    <citation type="submission" date="2016-07" db="EMBL/GenBank/DDBJ databases">
        <title>Pervasive Adenine N6-methylation of Active Genes in Fungi.</title>
        <authorList>
            <consortium name="DOE Joint Genome Institute"/>
            <person name="Mondo S.J."/>
            <person name="Dannebaum R.O."/>
            <person name="Kuo R.C."/>
            <person name="Labutti K."/>
            <person name="Haridas S."/>
            <person name="Kuo A."/>
            <person name="Salamov A."/>
            <person name="Ahrendt S.R."/>
            <person name="Lipzen A."/>
            <person name="Sullivan W."/>
            <person name="Andreopoulos W.B."/>
            <person name="Clum A."/>
            <person name="Lindquist E."/>
            <person name="Daum C."/>
            <person name="Ramamoorthy G.K."/>
            <person name="Gryganskyi A."/>
            <person name="Culley D."/>
            <person name="Magnuson J.K."/>
            <person name="James T.Y."/>
            <person name="O'Malley M.A."/>
            <person name="Stajich J.E."/>
            <person name="Spatafora J.W."/>
            <person name="Visel A."/>
            <person name="Grigoriev I.V."/>
        </authorList>
    </citation>
    <scope>NUCLEOTIDE SEQUENCE [LARGE SCALE GENOMIC DNA]</scope>
    <source>
        <strain evidence="3 4">NRRL 2496</strain>
    </source>
</reference>
<dbReference type="STRING" id="13706.A0A1X2HNY7"/>
<organism evidence="3 4">
    <name type="scientific">Syncephalastrum racemosum</name>
    <name type="common">Filamentous fungus</name>
    <dbReference type="NCBI Taxonomy" id="13706"/>
    <lineage>
        <taxon>Eukaryota</taxon>
        <taxon>Fungi</taxon>
        <taxon>Fungi incertae sedis</taxon>
        <taxon>Mucoromycota</taxon>
        <taxon>Mucoromycotina</taxon>
        <taxon>Mucoromycetes</taxon>
        <taxon>Mucorales</taxon>
        <taxon>Syncephalastraceae</taxon>
        <taxon>Syncephalastrum</taxon>
    </lineage>
</organism>
<feature type="region of interest" description="Disordered" evidence="1">
    <location>
        <begin position="58"/>
        <end position="141"/>
    </location>
</feature>
<accession>A0A1X2HNY7</accession>
<feature type="compositionally biased region" description="Low complexity" evidence="1">
    <location>
        <begin position="126"/>
        <end position="141"/>
    </location>
</feature>
<dbReference type="InterPro" id="IPR012677">
    <property type="entry name" value="Nucleotide-bd_a/b_plait_sf"/>
</dbReference>
<feature type="compositionally biased region" description="Basic residues" evidence="1">
    <location>
        <begin position="71"/>
        <end position="98"/>
    </location>
</feature>
<proteinExistence type="predicted"/>
<feature type="compositionally biased region" description="Basic and acidic residues" evidence="1">
    <location>
        <begin position="99"/>
        <end position="110"/>
    </location>
</feature>
<evidence type="ECO:0000313" key="4">
    <source>
        <dbReference type="Proteomes" id="UP000242180"/>
    </source>
</evidence>
<dbReference type="InterPro" id="IPR000504">
    <property type="entry name" value="RRM_dom"/>
</dbReference>
<dbReference type="OrthoDB" id="1099063at2759"/>
<dbReference type="InParanoid" id="A0A1X2HNY7"/>
<evidence type="ECO:0000313" key="3">
    <source>
        <dbReference type="EMBL" id="ORZ01067.1"/>
    </source>
</evidence>
<dbReference type="OMA" id="ISMPWAR"/>
<evidence type="ECO:0000256" key="1">
    <source>
        <dbReference type="SAM" id="MobiDB-lite"/>
    </source>
</evidence>
<dbReference type="InterPro" id="IPR035979">
    <property type="entry name" value="RBD_domain_sf"/>
</dbReference>
<dbReference type="SUPFAM" id="SSF54928">
    <property type="entry name" value="RNA-binding domain, RBD"/>
    <property type="match status" value="1"/>
</dbReference>
<protein>
    <recommendedName>
        <fullName evidence="2">RRM domain-containing protein</fullName>
    </recommendedName>
</protein>
<dbReference type="Pfam" id="PF00076">
    <property type="entry name" value="RRM_1"/>
    <property type="match status" value="1"/>
</dbReference>